<accession>M5U6W6</accession>
<proteinExistence type="predicted"/>
<protein>
    <submittedName>
        <fullName evidence="1">Uncharacterized protein</fullName>
    </submittedName>
</protein>
<reference evidence="1 2" key="1">
    <citation type="journal article" date="2013" name="Mar. Genomics">
        <title>Expression of sulfatases in Rhodopirellula baltica and the diversity of sulfatases in the genus Rhodopirellula.</title>
        <authorList>
            <person name="Wegner C.E."/>
            <person name="Richter-Heitmann T."/>
            <person name="Klindworth A."/>
            <person name="Klockow C."/>
            <person name="Richter M."/>
            <person name="Achstetter T."/>
            <person name="Glockner F.O."/>
            <person name="Harder J."/>
        </authorList>
    </citation>
    <scope>NUCLEOTIDE SEQUENCE [LARGE SCALE GENOMIC DNA]</scope>
    <source>
        <strain evidence="1 2">SM41</strain>
    </source>
</reference>
<evidence type="ECO:0000313" key="2">
    <source>
        <dbReference type="Proteomes" id="UP000011885"/>
    </source>
</evidence>
<name>M5U6W6_9BACT</name>
<comment type="caution">
    <text evidence="1">The sequence shown here is derived from an EMBL/GenBank/DDBJ whole genome shotgun (WGS) entry which is preliminary data.</text>
</comment>
<dbReference type="Proteomes" id="UP000011885">
    <property type="component" value="Unassembled WGS sequence"/>
</dbReference>
<keyword evidence="2" id="KW-1185">Reference proteome</keyword>
<sequence length="62" mass="6711">MRDVKALDNEFNHFLEKFDWAGLDRKSSAGKCSASREISLVAAASIRSLLMKRAGGSVDGVP</sequence>
<dbReference type="EMBL" id="ANOH01000107">
    <property type="protein sequence ID" value="EMI57175.1"/>
    <property type="molecule type" value="Genomic_DNA"/>
</dbReference>
<dbReference type="AlphaFoldDB" id="M5U6W6"/>
<evidence type="ECO:0000313" key="1">
    <source>
        <dbReference type="EMBL" id="EMI57175.1"/>
    </source>
</evidence>
<gene>
    <name evidence="1" type="ORF">RSSM_01403</name>
</gene>
<organism evidence="1 2">
    <name type="scientific">Rhodopirellula sallentina SM41</name>
    <dbReference type="NCBI Taxonomy" id="1263870"/>
    <lineage>
        <taxon>Bacteria</taxon>
        <taxon>Pseudomonadati</taxon>
        <taxon>Planctomycetota</taxon>
        <taxon>Planctomycetia</taxon>
        <taxon>Pirellulales</taxon>
        <taxon>Pirellulaceae</taxon>
        <taxon>Rhodopirellula</taxon>
    </lineage>
</organism>
<dbReference type="PATRIC" id="fig|1263870.3.peg.1507"/>